<dbReference type="KEGG" id="scor:J3U87_06190"/>
<sequence>MKEPLKQVIRNHYDSASLSEDQLAKLQALQRAAAASTPTEATEPAGASPGNPSARRRSTTWRFGMVAAILVFLLAAVGYLSLRRTAEREALVQSIVAEVAANHLKESSQEEPLETLVALRHKLEELPFFLIASEHMPESKWAFSNGKYCSIQGQIAAQLHYAPIDRPENRFTLYQTLCPEMLAGGRAIGDLSEPRILHHAGLELTLWRERDLLLVLAGAESPR</sequence>
<accession>A0A8A4TZX1</accession>
<keyword evidence="2" id="KW-1133">Transmembrane helix</keyword>
<dbReference type="Proteomes" id="UP000663929">
    <property type="component" value="Chromosome"/>
</dbReference>
<keyword evidence="4" id="KW-1185">Reference proteome</keyword>
<feature type="compositionally biased region" description="Low complexity" evidence="1">
    <location>
        <begin position="33"/>
        <end position="49"/>
    </location>
</feature>
<feature type="transmembrane region" description="Helical" evidence="2">
    <location>
        <begin position="63"/>
        <end position="82"/>
    </location>
</feature>
<evidence type="ECO:0000313" key="3">
    <source>
        <dbReference type="EMBL" id="QTD52045.1"/>
    </source>
</evidence>
<evidence type="ECO:0000256" key="2">
    <source>
        <dbReference type="SAM" id="Phobius"/>
    </source>
</evidence>
<gene>
    <name evidence="3" type="ORF">J3U87_06190</name>
</gene>
<dbReference type="RefSeq" id="WP_237382155.1">
    <property type="nucleotide sequence ID" value="NZ_CP071793.1"/>
</dbReference>
<feature type="region of interest" description="Disordered" evidence="1">
    <location>
        <begin position="33"/>
        <end position="56"/>
    </location>
</feature>
<name>A0A8A4TZX1_SULCO</name>
<reference evidence="3" key="1">
    <citation type="submission" date="2021-03" db="EMBL/GenBank/DDBJ databases">
        <title>Acanthopleuribacteraceae sp. M133.</title>
        <authorList>
            <person name="Wang G."/>
        </authorList>
    </citation>
    <scope>NUCLEOTIDE SEQUENCE</scope>
    <source>
        <strain evidence="3">M133</strain>
    </source>
</reference>
<dbReference type="EMBL" id="CP071793">
    <property type="protein sequence ID" value="QTD52045.1"/>
    <property type="molecule type" value="Genomic_DNA"/>
</dbReference>
<protein>
    <submittedName>
        <fullName evidence="3">Uncharacterized protein</fullName>
    </submittedName>
</protein>
<keyword evidence="2" id="KW-0812">Transmembrane</keyword>
<evidence type="ECO:0000313" key="4">
    <source>
        <dbReference type="Proteomes" id="UP000663929"/>
    </source>
</evidence>
<dbReference type="AlphaFoldDB" id="A0A8A4TZX1"/>
<keyword evidence="2" id="KW-0472">Membrane</keyword>
<evidence type="ECO:0000256" key="1">
    <source>
        <dbReference type="SAM" id="MobiDB-lite"/>
    </source>
</evidence>
<proteinExistence type="predicted"/>
<organism evidence="3 4">
    <name type="scientific">Sulfidibacter corallicola</name>
    <dbReference type="NCBI Taxonomy" id="2818388"/>
    <lineage>
        <taxon>Bacteria</taxon>
        <taxon>Pseudomonadati</taxon>
        <taxon>Acidobacteriota</taxon>
        <taxon>Holophagae</taxon>
        <taxon>Acanthopleuribacterales</taxon>
        <taxon>Acanthopleuribacteraceae</taxon>
        <taxon>Sulfidibacter</taxon>
    </lineage>
</organism>